<evidence type="ECO:0000313" key="3">
    <source>
        <dbReference type="Proteomes" id="UP000198615"/>
    </source>
</evidence>
<evidence type="ECO:0000256" key="1">
    <source>
        <dbReference type="SAM" id="MobiDB-lite"/>
    </source>
</evidence>
<accession>A0A8G2EZ13</accession>
<evidence type="ECO:0000313" key="2">
    <source>
        <dbReference type="EMBL" id="SDF87151.1"/>
    </source>
</evidence>
<sequence length="163" mass="17024">MRFVLFNLVVGATLAYLILADRWHAADPLPAVTTVEHAVPVSPPRPAEEAPLHGEPLRGEPLRGEPLRGEPLRGEPLRGEPPGATVAAVDGDPADPAPPPAPRATVSLDPDASGSAHAPEAVDRNETGAAKPPREGAGAGDGLSRELRDLAREMESRFLAGIR</sequence>
<comment type="caution">
    <text evidence="2">The sequence shown here is derived from an EMBL/GenBank/DDBJ whole genome shotgun (WGS) entry which is preliminary data.</text>
</comment>
<protein>
    <submittedName>
        <fullName evidence="2">Uncharacterized protein</fullName>
    </submittedName>
</protein>
<dbReference type="RefSeq" id="WP_093150893.1">
    <property type="nucleotide sequence ID" value="NZ_FNBW01000007.1"/>
</dbReference>
<gene>
    <name evidence="2" type="ORF">SAMN05660686_02629</name>
</gene>
<reference evidence="2 3" key="1">
    <citation type="submission" date="2016-10" db="EMBL/GenBank/DDBJ databases">
        <authorList>
            <person name="Varghese N."/>
            <person name="Submissions S."/>
        </authorList>
    </citation>
    <scope>NUCLEOTIDE SEQUENCE [LARGE SCALE GENOMIC DNA]</scope>
    <source>
        <strain evidence="2 3">DSM 18839</strain>
    </source>
</reference>
<feature type="compositionally biased region" description="Basic and acidic residues" evidence="1">
    <location>
        <begin position="46"/>
        <end position="78"/>
    </location>
</feature>
<feature type="region of interest" description="Disordered" evidence="1">
    <location>
        <begin position="40"/>
        <end position="146"/>
    </location>
</feature>
<proteinExistence type="predicted"/>
<organism evidence="2 3">
    <name type="scientific">Thalassobaculum litoreum DSM 18839</name>
    <dbReference type="NCBI Taxonomy" id="1123362"/>
    <lineage>
        <taxon>Bacteria</taxon>
        <taxon>Pseudomonadati</taxon>
        <taxon>Pseudomonadota</taxon>
        <taxon>Alphaproteobacteria</taxon>
        <taxon>Rhodospirillales</taxon>
        <taxon>Thalassobaculaceae</taxon>
        <taxon>Thalassobaculum</taxon>
    </lineage>
</organism>
<dbReference type="Proteomes" id="UP000198615">
    <property type="component" value="Unassembled WGS sequence"/>
</dbReference>
<keyword evidence="3" id="KW-1185">Reference proteome</keyword>
<dbReference type="AlphaFoldDB" id="A0A8G2EZ13"/>
<name>A0A8G2EZ13_9PROT</name>
<dbReference type="EMBL" id="FNBW01000007">
    <property type="protein sequence ID" value="SDF87151.1"/>
    <property type="molecule type" value="Genomic_DNA"/>
</dbReference>